<feature type="compositionally biased region" description="Basic and acidic residues" evidence="1">
    <location>
        <begin position="101"/>
        <end position="113"/>
    </location>
</feature>
<dbReference type="OMA" id="ISILCTD"/>
<dbReference type="GO" id="GO:0019966">
    <property type="term" value="F:interleukin-1 binding"/>
    <property type="evidence" value="ECO:0007669"/>
    <property type="project" value="Ensembl"/>
</dbReference>
<feature type="compositionally biased region" description="Low complexity" evidence="1">
    <location>
        <begin position="13"/>
        <end position="30"/>
    </location>
</feature>
<feature type="region of interest" description="Disordered" evidence="1">
    <location>
        <begin position="1"/>
        <end position="121"/>
    </location>
</feature>
<proteinExistence type="predicted"/>
<dbReference type="Proteomes" id="UP000694409">
    <property type="component" value="Unassembled WGS sequence"/>
</dbReference>
<dbReference type="GO" id="GO:0030027">
    <property type="term" value="C:lamellipodium"/>
    <property type="evidence" value="ECO:0007669"/>
    <property type="project" value="Ensembl"/>
</dbReference>
<dbReference type="InterPro" id="IPR017248">
    <property type="entry name" value="HAX-1"/>
</dbReference>
<accession>A0A8C9ND95</accession>
<keyword evidence="3" id="KW-1185">Reference proteome</keyword>
<dbReference type="GO" id="GO:0005741">
    <property type="term" value="C:mitochondrial outer membrane"/>
    <property type="evidence" value="ECO:0007669"/>
    <property type="project" value="Ensembl"/>
</dbReference>
<feature type="compositionally biased region" description="Basic and acidic residues" evidence="1">
    <location>
        <begin position="66"/>
        <end position="76"/>
    </location>
</feature>
<dbReference type="GO" id="GO:0045944">
    <property type="term" value="P:positive regulation of transcription by RNA polymerase II"/>
    <property type="evidence" value="ECO:0007669"/>
    <property type="project" value="Ensembl"/>
</dbReference>
<dbReference type="GO" id="GO:0030833">
    <property type="term" value="P:regulation of actin filament polymerization"/>
    <property type="evidence" value="ECO:0007669"/>
    <property type="project" value="Ensembl"/>
</dbReference>
<dbReference type="GeneTree" id="ENSGT00390000018324"/>
<protein>
    <submittedName>
        <fullName evidence="2">HCLS1 associated protein X-1</fullName>
    </submittedName>
</protein>
<dbReference type="PANTHER" id="PTHR14938">
    <property type="entry name" value="HCLS1-ASSOCIATED PROTEIN X-1"/>
    <property type="match status" value="1"/>
</dbReference>
<dbReference type="GO" id="GO:0035591">
    <property type="term" value="F:signaling adaptor activity"/>
    <property type="evidence" value="ECO:0007669"/>
    <property type="project" value="Ensembl"/>
</dbReference>
<organism evidence="2 3">
    <name type="scientific">Serinus canaria</name>
    <name type="common">Island canary</name>
    <name type="synonym">Fringilla canaria</name>
    <dbReference type="NCBI Taxonomy" id="9135"/>
    <lineage>
        <taxon>Eukaryota</taxon>
        <taxon>Metazoa</taxon>
        <taxon>Chordata</taxon>
        <taxon>Craniata</taxon>
        <taxon>Vertebrata</taxon>
        <taxon>Euteleostomi</taxon>
        <taxon>Archelosauria</taxon>
        <taxon>Archosauria</taxon>
        <taxon>Dinosauria</taxon>
        <taxon>Saurischia</taxon>
        <taxon>Theropoda</taxon>
        <taxon>Coelurosauria</taxon>
        <taxon>Aves</taxon>
        <taxon>Neognathae</taxon>
        <taxon>Neoaves</taxon>
        <taxon>Telluraves</taxon>
        <taxon>Australaves</taxon>
        <taxon>Passeriformes</taxon>
        <taxon>Passeroidea</taxon>
        <taxon>Fringillidae</taxon>
        <taxon>Carduelinae</taxon>
        <taxon>Serinus</taxon>
    </lineage>
</organism>
<reference evidence="2" key="1">
    <citation type="submission" date="2025-08" db="UniProtKB">
        <authorList>
            <consortium name="Ensembl"/>
        </authorList>
    </citation>
    <scope>IDENTIFICATION</scope>
</reference>
<evidence type="ECO:0000313" key="3">
    <source>
        <dbReference type="Proteomes" id="UP000694409"/>
    </source>
</evidence>
<sequence>MGTRPCRTPPRTSASDSALAPPAAPSRSYSGTWASSLESVGGFWAEPQQPFEPALPGPGEGSAGRPLRDSMLKHPESPPATAAPGSSGDLARPWRPFLGLEDAHRAPPGLKEDQDLDSQVSSAGLGTILRPNEPRSHSYFQSVSVTKVTLPDGGVEERCTVQDSQGRRETTVTRRRGDQAFITTTKEHGQSKDYQEEVLNMDDRELAQFAGTWPQQEELPAANLGPSSVLSSFLRRWFSSW</sequence>
<dbReference type="PANTHER" id="PTHR14938:SF2">
    <property type="entry name" value="HCLS1-ASSOCIATED PROTEIN X-1"/>
    <property type="match status" value="1"/>
</dbReference>
<dbReference type="GO" id="GO:0030854">
    <property type="term" value="P:positive regulation of granulocyte differentiation"/>
    <property type="evidence" value="ECO:0007669"/>
    <property type="project" value="Ensembl"/>
</dbReference>
<dbReference type="GO" id="GO:0030136">
    <property type="term" value="C:clathrin-coated vesicle"/>
    <property type="evidence" value="ECO:0007669"/>
    <property type="project" value="TreeGrafter"/>
</dbReference>
<dbReference type="GO" id="GO:0005667">
    <property type="term" value="C:transcription regulator complex"/>
    <property type="evidence" value="ECO:0007669"/>
    <property type="project" value="Ensembl"/>
</dbReference>
<dbReference type="GO" id="GO:0005759">
    <property type="term" value="C:mitochondrial matrix"/>
    <property type="evidence" value="ECO:0007669"/>
    <property type="project" value="Ensembl"/>
</dbReference>
<dbReference type="GO" id="GO:0005758">
    <property type="term" value="C:mitochondrial intermembrane space"/>
    <property type="evidence" value="ECO:0007669"/>
    <property type="project" value="Ensembl"/>
</dbReference>
<dbReference type="GO" id="GO:0038158">
    <property type="term" value="P:granulocyte colony-stimulating factor signaling pathway"/>
    <property type="evidence" value="ECO:0007669"/>
    <property type="project" value="Ensembl"/>
</dbReference>
<dbReference type="GO" id="GO:0051897">
    <property type="term" value="P:positive regulation of phosphatidylinositol 3-kinase/protein kinase B signal transduction"/>
    <property type="evidence" value="ECO:0007669"/>
    <property type="project" value="Ensembl"/>
</dbReference>
<evidence type="ECO:0000313" key="2">
    <source>
        <dbReference type="Ensembl" id="ENSSCAP00000017874.1"/>
    </source>
</evidence>
<gene>
    <name evidence="2" type="primary">HAX1</name>
</gene>
<dbReference type="GO" id="GO:0043066">
    <property type="term" value="P:negative regulation of apoptotic process"/>
    <property type="evidence" value="ECO:0007669"/>
    <property type="project" value="Ensembl"/>
</dbReference>
<dbReference type="GO" id="GO:0016324">
    <property type="term" value="C:apical plasma membrane"/>
    <property type="evidence" value="ECO:0007669"/>
    <property type="project" value="TreeGrafter"/>
</dbReference>
<evidence type="ECO:0000256" key="1">
    <source>
        <dbReference type="SAM" id="MobiDB-lite"/>
    </source>
</evidence>
<dbReference type="Ensembl" id="ENSSCAT00000020004.1">
    <property type="protein sequence ID" value="ENSSCAP00000017874.1"/>
    <property type="gene ID" value="ENSSCAG00000012964.1"/>
</dbReference>
<reference evidence="2" key="2">
    <citation type="submission" date="2025-09" db="UniProtKB">
        <authorList>
            <consortium name="Ensembl"/>
        </authorList>
    </citation>
    <scope>IDENTIFICATION</scope>
</reference>
<name>A0A8C9ND95_SERCA</name>
<dbReference type="GO" id="GO:0016529">
    <property type="term" value="C:sarcoplasmic reticulum"/>
    <property type="evidence" value="ECO:0007669"/>
    <property type="project" value="Ensembl"/>
</dbReference>
<dbReference type="GO" id="GO:0015629">
    <property type="term" value="C:actin cytoskeleton"/>
    <property type="evidence" value="ECO:0007669"/>
    <property type="project" value="Ensembl"/>
</dbReference>
<dbReference type="AlphaFoldDB" id="A0A8C9ND95"/>